<evidence type="ECO:0000313" key="2">
    <source>
        <dbReference type="EMBL" id="EDM06219.1"/>
    </source>
</evidence>
<dbReference type="EMBL" id="CH473948">
    <property type="protein sequence ID" value="EDM06219.1"/>
    <property type="molecule type" value="Genomic_DNA"/>
</dbReference>
<gene>
    <name evidence="2" type="ORF">rCG_33231</name>
</gene>
<evidence type="ECO:0000313" key="3">
    <source>
        <dbReference type="Proteomes" id="UP000234681"/>
    </source>
</evidence>
<dbReference type="AlphaFoldDB" id="A6HJL4"/>
<evidence type="ECO:0000256" key="1">
    <source>
        <dbReference type="SAM" id="MobiDB-lite"/>
    </source>
</evidence>
<sequence length="26" mass="3068">MMEEKESNGYYPALMGRRDCKFPRSA</sequence>
<reference evidence="2 3" key="1">
    <citation type="submission" date="2005-07" db="EMBL/GenBank/DDBJ databases">
        <authorList>
            <person name="Mural R.J."/>
            <person name="Li P.W."/>
            <person name="Adams M.D."/>
            <person name="Amanatides P.G."/>
            <person name="Baden-Tillson H."/>
            <person name="Barnstead M."/>
            <person name="Chin S.H."/>
            <person name="Dew I."/>
            <person name="Evans C.A."/>
            <person name="Ferriera S."/>
            <person name="Flanigan M."/>
            <person name="Fosler C."/>
            <person name="Glodek A."/>
            <person name="Gu Z."/>
            <person name="Holt R.A."/>
            <person name="Jennings D."/>
            <person name="Kraft C.L."/>
            <person name="Lu F."/>
            <person name="Nguyen T."/>
            <person name="Nusskern D.R."/>
            <person name="Pfannkoch C.M."/>
            <person name="Sitter C."/>
            <person name="Sutton G.G."/>
            <person name="Venter J.C."/>
            <person name="Wang Z."/>
            <person name="Woodage T."/>
            <person name="Zheng X.H."/>
            <person name="Zhong F."/>
        </authorList>
    </citation>
    <scope>NUCLEOTIDE SEQUENCE [LARGE SCALE GENOMIC DNA]</scope>
    <source>
        <strain>BN</strain>
        <strain evidence="3">Sprague-Dawley</strain>
    </source>
</reference>
<proteinExistence type="predicted"/>
<protein>
    <submittedName>
        <fullName evidence="2">RCG33231</fullName>
    </submittedName>
</protein>
<feature type="region of interest" description="Disordered" evidence="1">
    <location>
        <begin position="1"/>
        <end position="26"/>
    </location>
</feature>
<feature type="compositionally biased region" description="Basic and acidic residues" evidence="1">
    <location>
        <begin position="16"/>
        <end position="26"/>
    </location>
</feature>
<organism evidence="2 3">
    <name type="scientific">Rattus norvegicus</name>
    <name type="common">Rat</name>
    <dbReference type="NCBI Taxonomy" id="10116"/>
    <lineage>
        <taxon>Eukaryota</taxon>
        <taxon>Metazoa</taxon>
        <taxon>Chordata</taxon>
        <taxon>Craniata</taxon>
        <taxon>Vertebrata</taxon>
        <taxon>Euteleostomi</taxon>
        <taxon>Mammalia</taxon>
        <taxon>Eutheria</taxon>
        <taxon>Euarchontoglires</taxon>
        <taxon>Glires</taxon>
        <taxon>Rodentia</taxon>
        <taxon>Myomorpha</taxon>
        <taxon>Muroidea</taxon>
        <taxon>Muridae</taxon>
        <taxon>Murinae</taxon>
        <taxon>Rattus</taxon>
    </lineage>
</organism>
<accession>A6HJL4</accession>
<dbReference type="Proteomes" id="UP000234681">
    <property type="component" value="Chromosome 10"/>
</dbReference>
<name>A6HJL4_RAT</name>